<name>A0ABY7A9C5_9FIRM</name>
<accession>A0ABY7A9C5</accession>
<dbReference type="NCBIfam" id="NF040909">
    <property type="entry name" value="OadG_rel_small"/>
    <property type="match status" value="1"/>
</dbReference>
<reference evidence="2" key="1">
    <citation type="submission" date="2022-11" db="EMBL/GenBank/DDBJ databases">
        <title>Lacrimispora xylanolytica sy1, complete genome.</title>
        <authorList>
            <person name="Choi S."/>
        </authorList>
    </citation>
    <scope>NUCLEOTIDE SEQUENCE</scope>
    <source>
        <strain evidence="2">Sy1</strain>
    </source>
</reference>
<evidence type="ECO:0000256" key="1">
    <source>
        <dbReference type="SAM" id="Phobius"/>
    </source>
</evidence>
<dbReference type="EMBL" id="CP113524">
    <property type="protein sequence ID" value="WAJ23289.1"/>
    <property type="molecule type" value="Genomic_DNA"/>
</dbReference>
<dbReference type="RefSeq" id="WP_155857681.1">
    <property type="nucleotide sequence ID" value="NZ_CP113524.1"/>
</dbReference>
<gene>
    <name evidence="2" type="ORF">OW255_17225</name>
</gene>
<keyword evidence="1" id="KW-0812">Transmembrane</keyword>
<evidence type="ECO:0000313" key="2">
    <source>
        <dbReference type="EMBL" id="WAJ23289.1"/>
    </source>
</evidence>
<protein>
    <submittedName>
        <fullName evidence="2">OadG-related small transporter subunit</fullName>
    </submittedName>
</protein>
<sequence>MSDIMAKALELMGVGMGGIFVVMILLYGISQVLLKLTAPKKDK</sequence>
<organism evidence="2 3">
    <name type="scientific">Lacrimispora xylanolytica</name>
    <dbReference type="NCBI Taxonomy" id="29375"/>
    <lineage>
        <taxon>Bacteria</taxon>
        <taxon>Bacillati</taxon>
        <taxon>Bacillota</taxon>
        <taxon>Clostridia</taxon>
        <taxon>Lachnospirales</taxon>
        <taxon>Lachnospiraceae</taxon>
        <taxon>Lacrimispora</taxon>
    </lineage>
</organism>
<evidence type="ECO:0000313" key="3">
    <source>
        <dbReference type="Proteomes" id="UP001163115"/>
    </source>
</evidence>
<proteinExistence type="predicted"/>
<dbReference type="Proteomes" id="UP001163115">
    <property type="component" value="Chromosome"/>
</dbReference>
<keyword evidence="1" id="KW-1133">Transmembrane helix</keyword>
<keyword evidence="1" id="KW-0472">Membrane</keyword>
<keyword evidence="3" id="KW-1185">Reference proteome</keyword>
<feature type="transmembrane region" description="Helical" evidence="1">
    <location>
        <begin position="12"/>
        <end position="34"/>
    </location>
</feature>